<dbReference type="Pfam" id="PF00042">
    <property type="entry name" value="Globin"/>
    <property type="match status" value="1"/>
</dbReference>
<accession>M1NVC5</accession>
<dbReference type="HOGENOM" id="CLU_003827_12_0_11"/>
<dbReference type="GO" id="GO:0071949">
    <property type="term" value="F:FAD binding"/>
    <property type="evidence" value="ECO:0007669"/>
    <property type="project" value="TreeGrafter"/>
</dbReference>
<feature type="domain" description="Globin" evidence="11">
    <location>
        <begin position="12"/>
        <end position="153"/>
    </location>
</feature>
<keyword evidence="5" id="KW-0479">Metal-binding</keyword>
<dbReference type="OrthoDB" id="9801223at2"/>
<dbReference type="eggNOG" id="COG1018">
    <property type="taxonomic scope" value="Bacteria"/>
</dbReference>
<dbReference type="GO" id="GO:0071500">
    <property type="term" value="P:cellular response to nitrosative stress"/>
    <property type="evidence" value="ECO:0007669"/>
    <property type="project" value="TreeGrafter"/>
</dbReference>
<dbReference type="eggNOG" id="COG1017">
    <property type="taxonomic scope" value="Bacteria"/>
</dbReference>
<evidence type="ECO:0000313" key="14">
    <source>
        <dbReference type="Proteomes" id="UP000011723"/>
    </source>
</evidence>
<proteinExistence type="inferred from homology"/>
<evidence type="ECO:0000256" key="3">
    <source>
        <dbReference type="ARBA" id="ARBA00022617"/>
    </source>
</evidence>
<keyword evidence="10" id="KW-0813">Transport</keyword>
<dbReference type="InterPro" id="IPR000971">
    <property type="entry name" value="Globin"/>
</dbReference>
<name>M1NVC5_9CORY</name>
<dbReference type="STRING" id="1121362.A605_12205"/>
<evidence type="ECO:0000256" key="4">
    <source>
        <dbReference type="ARBA" id="ARBA00022621"/>
    </source>
</evidence>
<dbReference type="Gene3D" id="3.40.50.80">
    <property type="entry name" value="Nucleotide-binding domain of ferredoxin-NADP reductase (FNR) module"/>
    <property type="match status" value="1"/>
</dbReference>
<evidence type="ECO:0000256" key="7">
    <source>
        <dbReference type="ARBA" id="ARBA00023027"/>
    </source>
</evidence>
<dbReference type="Gene3D" id="1.10.490.10">
    <property type="entry name" value="Globins"/>
    <property type="match status" value="1"/>
</dbReference>
<dbReference type="Gene3D" id="2.40.30.10">
    <property type="entry name" value="Translation factors"/>
    <property type="match status" value="1"/>
</dbReference>
<dbReference type="PATRIC" id="fig|1121362.3.peg.2478"/>
<dbReference type="PROSITE" id="PS01033">
    <property type="entry name" value="GLOBIN"/>
    <property type="match status" value="1"/>
</dbReference>
<evidence type="ECO:0000313" key="13">
    <source>
        <dbReference type="EMBL" id="AGF73437.1"/>
    </source>
</evidence>
<dbReference type="CDD" id="cd06184">
    <property type="entry name" value="flavohem_like_fad_nad_binding"/>
    <property type="match status" value="1"/>
</dbReference>
<feature type="domain" description="FAD-binding FR-type" evidence="12">
    <location>
        <begin position="165"/>
        <end position="263"/>
    </location>
</feature>
<evidence type="ECO:0000256" key="6">
    <source>
        <dbReference type="ARBA" id="ARBA00023004"/>
    </source>
</evidence>
<dbReference type="InterPro" id="IPR039261">
    <property type="entry name" value="FNR_nucleotide-bd"/>
</dbReference>
<dbReference type="PANTHER" id="PTHR43396">
    <property type="entry name" value="FLAVOHEMOPROTEIN"/>
    <property type="match status" value="1"/>
</dbReference>
<keyword evidence="7" id="KW-0520">NAD</keyword>
<dbReference type="GO" id="GO:0046210">
    <property type="term" value="P:nitric oxide catabolic process"/>
    <property type="evidence" value="ECO:0007669"/>
    <property type="project" value="TreeGrafter"/>
</dbReference>
<keyword evidence="3 10" id="KW-0349">Heme</keyword>
<dbReference type="GO" id="GO:0020037">
    <property type="term" value="F:heme binding"/>
    <property type="evidence" value="ECO:0007669"/>
    <property type="project" value="InterPro"/>
</dbReference>
<evidence type="ECO:0000256" key="2">
    <source>
        <dbReference type="ARBA" id="ARBA00012229"/>
    </source>
</evidence>
<dbReference type="EMBL" id="CP003697">
    <property type="protein sequence ID" value="AGF73437.1"/>
    <property type="molecule type" value="Genomic_DNA"/>
</dbReference>
<dbReference type="GO" id="GO:0008941">
    <property type="term" value="F:nitric oxide dioxygenase NAD(P)H activity"/>
    <property type="evidence" value="ECO:0007669"/>
    <property type="project" value="UniProtKB-EC"/>
</dbReference>
<protein>
    <recommendedName>
        <fullName evidence="2">nitric oxide dioxygenase</fullName>
        <ecNumber evidence="2">1.14.12.17</ecNumber>
    </recommendedName>
</protein>
<dbReference type="SUPFAM" id="SSF52343">
    <property type="entry name" value="Ferredoxin reductase-like, C-terminal NADP-linked domain"/>
    <property type="match status" value="1"/>
</dbReference>
<evidence type="ECO:0000259" key="11">
    <source>
        <dbReference type="PROSITE" id="PS01033"/>
    </source>
</evidence>
<dbReference type="InterPro" id="IPR017938">
    <property type="entry name" value="Riboflavin_synthase-like_b-brl"/>
</dbReference>
<keyword evidence="4 10" id="KW-0561">Oxygen transport</keyword>
<evidence type="ECO:0000256" key="10">
    <source>
        <dbReference type="RuleBase" id="RU000356"/>
    </source>
</evidence>
<comment type="similarity">
    <text evidence="10">Belongs to the globin family.</text>
</comment>
<keyword evidence="6" id="KW-0408">Iron</keyword>
<evidence type="ECO:0000256" key="9">
    <source>
        <dbReference type="ARBA" id="ARBA00049433"/>
    </source>
</evidence>
<evidence type="ECO:0000256" key="1">
    <source>
        <dbReference type="ARBA" id="ARBA00006401"/>
    </source>
</evidence>
<dbReference type="CDD" id="cd14782">
    <property type="entry name" value="FHb-globin_2"/>
    <property type="match status" value="1"/>
</dbReference>
<dbReference type="SUPFAM" id="SSF46458">
    <property type="entry name" value="Globin-like"/>
    <property type="match status" value="1"/>
</dbReference>
<dbReference type="SUPFAM" id="SSF63380">
    <property type="entry name" value="Riboflavin synthase domain-like"/>
    <property type="match status" value="1"/>
</dbReference>
<dbReference type="InterPro" id="IPR009050">
    <property type="entry name" value="Globin-like_sf"/>
</dbReference>
<keyword evidence="14" id="KW-1185">Reference proteome</keyword>
<evidence type="ECO:0000256" key="8">
    <source>
        <dbReference type="ARBA" id="ARBA00048649"/>
    </source>
</evidence>
<dbReference type="InterPro" id="IPR012292">
    <property type="entry name" value="Globin/Proto"/>
</dbReference>
<dbReference type="GO" id="GO:0046872">
    <property type="term" value="F:metal ion binding"/>
    <property type="evidence" value="ECO:0007669"/>
    <property type="project" value="UniProtKB-KW"/>
</dbReference>
<gene>
    <name evidence="13" type="ORF">A605_12205</name>
</gene>
<sequence>MFVTTQPTRTRHLTPEHEETIKATLPLVGGQIEEIARVFYRTMFGNHPELLANTFNRGNQKSSAQQKALAASIATFAKTLVDPEAPDPVDLLGRIAHKHVSLGITEDQYQVVHDNLFAAIVEVLGADVVTADVAEAWDEVYWLMAETLIGHEDALYASANVEPGDVFRDVTVTAKEELTGTVTMFTLSGEGLTKPRPGQYTSVGVKLPDGARQLRQYSLLDGSADEYRIAVARDGEVSAFLQDNVEVGDRVQATLAAGDLVLAEGSDAPVVLASNGIGSTPMVGMLARLVENGSDREIVVLHGDDSEATDAQREQTRALVEQLPNASLHTFYRDNGELVTVDAVPADADVYLCGGNQFLQSMRAQLAGLPEGRAPREVHYELFSPNDWLL</sequence>
<dbReference type="PANTHER" id="PTHR43396:SF3">
    <property type="entry name" value="FLAVOHEMOPROTEIN"/>
    <property type="match status" value="1"/>
</dbReference>
<dbReference type="AlphaFoldDB" id="M1NVC5"/>
<dbReference type="Proteomes" id="UP000011723">
    <property type="component" value="Chromosome"/>
</dbReference>
<reference evidence="13 14" key="1">
    <citation type="journal article" date="2012" name="Stand. Genomic Sci.">
        <title>Genome sequence of the halotolerant bacterium Corynebacterium halotolerans type strain YIM 70093(T) (= DSM 44683(T)).</title>
        <authorList>
            <person name="Ruckert C."/>
            <person name="Albersmeier A."/>
            <person name="Al-Dilaimi A."/>
            <person name="Niehaus K."/>
            <person name="Szczepanowski R."/>
            <person name="Kalinowski J."/>
        </authorList>
    </citation>
    <scope>NUCLEOTIDE SEQUENCE [LARGE SCALE GENOMIC DNA]</scope>
    <source>
        <strain evidence="13">YIM 70093</strain>
    </source>
</reference>
<dbReference type="GO" id="GO:0019825">
    <property type="term" value="F:oxygen binding"/>
    <property type="evidence" value="ECO:0007669"/>
    <property type="project" value="InterPro"/>
</dbReference>
<dbReference type="PROSITE" id="PS51384">
    <property type="entry name" value="FAD_FR"/>
    <property type="match status" value="1"/>
</dbReference>
<organism evidence="13 14">
    <name type="scientific">Corynebacterium halotolerans YIM 70093 = DSM 44683</name>
    <dbReference type="NCBI Taxonomy" id="1121362"/>
    <lineage>
        <taxon>Bacteria</taxon>
        <taxon>Bacillati</taxon>
        <taxon>Actinomycetota</taxon>
        <taxon>Actinomycetes</taxon>
        <taxon>Mycobacteriales</taxon>
        <taxon>Corynebacteriaceae</taxon>
        <taxon>Corynebacterium</taxon>
    </lineage>
</organism>
<dbReference type="EC" id="1.14.12.17" evidence="2"/>
<dbReference type="GO" id="GO:0005344">
    <property type="term" value="F:oxygen carrier activity"/>
    <property type="evidence" value="ECO:0007669"/>
    <property type="project" value="UniProtKB-KW"/>
</dbReference>
<dbReference type="InterPro" id="IPR017927">
    <property type="entry name" value="FAD-bd_FR_type"/>
</dbReference>
<dbReference type="KEGG" id="chn:A605_12205"/>
<comment type="catalytic activity">
    <reaction evidence="8">
        <text>2 nitric oxide + NADH + 2 O2 = 2 nitrate + NAD(+) + H(+)</text>
        <dbReference type="Rhea" id="RHEA:19469"/>
        <dbReference type="ChEBI" id="CHEBI:15378"/>
        <dbReference type="ChEBI" id="CHEBI:15379"/>
        <dbReference type="ChEBI" id="CHEBI:16480"/>
        <dbReference type="ChEBI" id="CHEBI:17632"/>
        <dbReference type="ChEBI" id="CHEBI:57540"/>
        <dbReference type="ChEBI" id="CHEBI:57945"/>
        <dbReference type="EC" id="1.14.12.17"/>
    </reaction>
</comment>
<dbReference type="RefSeq" id="WP_015401852.1">
    <property type="nucleotide sequence ID" value="NC_020302.1"/>
</dbReference>
<comment type="similarity">
    <text evidence="1">In the C-terminal section; belongs to the flavoprotein pyridine nucleotide cytochrome reductase family.</text>
</comment>
<comment type="catalytic activity">
    <reaction evidence="9">
        <text>2 nitric oxide + NADPH + 2 O2 = 2 nitrate + NADP(+) + H(+)</text>
        <dbReference type="Rhea" id="RHEA:19465"/>
        <dbReference type="ChEBI" id="CHEBI:15378"/>
        <dbReference type="ChEBI" id="CHEBI:15379"/>
        <dbReference type="ChEBI" id="CHEBI:16480"/>
        <dbReference type="ChEBI" id="CHEBI:17632"/>
        <dbReference type="ChEBI" id="CHEBI:57783"/>
        <dbReference type="ChEBI" id="CHEBI:58349"/>
        <dbReference type="EC" id="1.14.12.17"/>
    </reaction>
</comment>
<evidence type="ECO:0000259" key="12">
    <source>
        <dbReference type="PROSITE" id="PS51384"/>
    </source>
</evidence>
<evidence type="ECO:0000256" key="5">
    <source>
        <dbReference type="ARBA" id="ARBA00022723"/>
    </source>
</evidence>